<keyword evidence="4" id="KW-0145">Chemotaxis</keyword>
<reference evidence="18 19" key="1">
    <citation type="submission" date="2018-01" db="EMBL/GenBank/DDBJ databases">
        <title>The complete genome sequence of Chromatium okenii LaCa, a purple sulfur bacterium with a turbulent life.</title>
        <authorList>
            <person name="Luedin S.M."/>
            <person name="Liechti N."/>
            <person name="Storelli N."/>
            <person name="Danza F."/>
            <person name="Wittwer M."/>
            <person name="Pothier J.F."/>
            <person name="Tonolla M.A."/>
        </authorList>
    </citation>
    <scope>NUCLEOTIDE SEQUENCE [LARGE SCALE GENOMIC DNA]</scope>
    <source>
        <strain evidence="18 19">LaCa</strain>
    </source>
</reference>
<keyword evidence="6 13" id="KW-0812">Transmembrane</keyword>
<evidence type="ECO:0000256" key="13">
    <source>
        <dbReference type="SAM" id="Phobius"/>
    </source>
</evidence>
<name>A0A2S7XP21_9GAMM</name>
<dbReference type="SMART" id="SM00283">
    <property type="entry name" value="MA"/>
    <property type="match status" value="1"/>
</dbReference>
<feature type="domain" description="PAS" evidence="15">
    <location>
        <begin position="25"/>
        <end position="76"/>
    </location>
</feature>
<dbReference type="InterPro" id="IPR000014">
    <property type="entry name" value="PAS"/>
</dbReference>
<feature type="domain" description="HAMP" evidence="17">
    <location>
        <begin position="194"/>
        <end position="246"/>
    </location>
</feature>
<dbReference type="GO" id="GO:0007165">
    <property type="term" value="P:signal transduction"/>
    <property type="evidence" value="ECO:0007669"/>
    <property type="project" value="UniProtKB-KW"/>
</dbReference>
<dbReference type="EMBL" id="PPGH01000037">
    <property type="protein sequence ID" value="PQJ95178.1"/>
    <property type="molecule type" value="Genomic_DNA"/>
</dbReference>
<evidence type="ECO:0000256" key="7">
    <source>
        <dbReference type="ARBA" id="ARBA00022989"/>
    </source>
</evidence>
<dbReference type="OrthoDB" id="9781845at2"/>
<dbReference type="Gene3D" id="1.10.287.950">
    <property type="entry name" value="Methyl-accepting chemotaxis protein"/>
    <property type="match status" value="1"/>
</dbReference>
<evidence type="ECO:0000256" key="8">
    <source>
        <dbReference type="ARBA" id="ARBA00023136"/>
    </source>
</evidence>
<accession>A0A2S7XP21</accession>
<dbReference type="InterPro" id="IPR000727">
    <property type="entry name" value="T_SNARE_dom"/>
</dbReference>
<dbReference type="InterPro" id="IPR035965">
    <property type="entry name" value="PAS-like_dom_sf"/>
</dbReference>
<feature type="coiled-coil region" evidence="12">
    <location>
        <begin position="451"/>
        <end position="520"/>
    </location>
</feature>
<dbReference type="GO" id="GO:0005886">
    <property type="term" value="C:plasma membrane"/>
    <property type="evidence" value="ECO:0007669"/>
    <property type="project" value="UniProtKB-SubCell"/>
</dbReference>
<keyword evidence="3" id="KW-0488">Methylation</keyword>
<evidence type="ECO:0000256" key="1">
    <source>
        <dbReference type="ARBA" id="ARBA00004429"/>
    </source>
</evidence>
<dbReference type="Proteomes" id="UP000239936">
    <property type="component" value="Unassembled WGS sequence"/>
</dbReference>
<dbReference type="FunFam" id="3.30.450.20:FF:000046">
    <property type="entry name" value="Aerotaxis sensor receptor"/>
    <property type="match status" value="1"/>
</dbReference>
<dbReference type="Gene3D" id="3.30.450.20">
    <property type="entry name" value="PAS domain"/>
    <property type="match status" value="1"/>
</dbReference>
<dbReference type="PANTHER" id="PTHR32089">
    <property type="entry name" value="METHYL-ACCEPTING CHEMOTAXIS PROTEIN MCPB"/>
    <property type="match status" value="1"/>
</dbReference>
<proteinExistence type="inferred from homology"/>
<keyword evidence="5" id="KW-0997">Cell inner membrane</keyword>
<dbReference type="CDD" id="cd00130">
    <property type="entry name" value="PAS"/>
    <property type="match status" value="1"/>
</dbReference>
<dbReference type="InterPro" id="IPR013655">
    <property type="entry name" value="PAS_fold_3"/>
</dbReference>
<evidence type="ECO:0000256" key="12">
    <source>
        <dbReference type="SAM" id="Coils"/>
    </source>
</evidence>
<keyword evidence="9 11" id="KW-0807">Transducer</keyword>
<evidence type="ECO:0000256" key="4">
    <source>
        <dbReference type="ARBA" id="ARBA00022500"/>
    </source>
</evidence>
<dbReference type="SUPFAM" id="SSF55785">
    <property type="entry name" value="PYP-like sensor domain (PAS domain)"/>
    <property type="match status" value="1"/>
</dbReference>
<feature type="transmembrane region" description="Helical" evidence="13">
    <location>
        <begin position="145"/>
        <end position="169"/>
    </location>
</feature>
<dbReference type="AlphaFoldDB" id="A0A2S7XP21"/>
<evidence type="ECO:0000256" key="3">
    <source>
        <dbReference type="ARBA" id="ARBA00022481"/>
    </source>
</evidence>
<evidence type="ECO:0000259" key="16">
    <source>
        <dbReference type="PROSITE" id="PS50192"/>
    </source>
</evidence>
<dbReference type="PROSITE" id="PS50112">
    <property type="entry name" value="PAS"/>
    <property type="match status" value="1"/>
</dbReference>
<dbReference type="PANTHER" id="PTHR32089:SF52">
    <property type="entry name" value="CHEMOTAXIS SIGNAL TRANSDUCTION SYSTEM METHYL ACCEPTING SENSORY TRANSDUCER WITH PAS SENSORY DOMAIN"/>
    <property type="match status" value="1"/>
</dbReference>
<gene>
    <name evidence="18" type="ORF">CXB77_12910</name>
</gene>
<evidence type="ECO:0000256" key="11">
    <source>
        <dbReference type="PROSITE-ProRule" id="PRU00284"/>
    </source>
</evidence>
<feature type="domain" description="Methyl-accepting transducer" evidence="14">
    <location>
        <begin position="251"/>
        <end position="487"/>
    </location>
</feature>
<keyword evidence="8 13" id="KW-0472">Membrane</keyword>
<dbReference type="CDD" id="cd11386">
    <property type="entry name" value="MCP_signal"/>
    <property type="match status" value="1"/>
</dbReference>
<sequence length="525" mass="57552">MKKNLPVTNRENNYPESMVLVSTTNPKGIITYCNKPFIQISGFTEAELIGANHNIVRHPDMPTAAFKDLWDTLKRGKSWRKLVKNRCKNGDYYWVDAYVTPVYEGETLIGYQSVRTKPTRAQINQAERLYTSIRNRNLSNLPRPWLPTVGCGVRINASYLFIGLGAVAAGWFENVWIGVITLIASIILAQLNTRSILMPIRQCIVTAKKIAAGDLYFPIHVKSNNEVAEILQSIKMLQSRLATVIGKIQDSATSVTNSAQQLATASNSTHHLMEQQYQETDMVATAMNEMSATVAEVANNTSAAADAAQRANDEVQTGRSIVRQSVTGIQHLADGVTEAADSIGRLGEESENIGKILDVIRSIAGQTNLLALNAAIEAARAGEAGRGFAVVADEVRTLAQRTQDATQEIQTLIQRLQEGSRSAVVVMQRGRQQAEQSVQSAAKTDQSLNSITQAVERISDMNTQIATAAEEQSEVVEEMNRNVESIRHLSMKTLDSTDGVVSATGNLKQLADQLKQLTHQYRIGS</sequence>
<dbReference type="Pfam" id="PF00672">
    <property type="entry name" value="HAMP"/>
    <property type="match status" value="1"/>
</dbReference>
<evidence type="ECO:0000256" key="2">
    <source>
        <dbReference type="ARBA" id="ARBA00022475"/>
    </source>
</evidence>
<dbReference type="PROSITE" id="PS50192">
    <property type="entry name" value="T_SNARE"/>
    <property type="match status" value="1"/>
</dbReference>
<evidence type="ECO:0000313" key="18">
    <source>
        <dbReference type="EMBL" id="PQJ95178.1"/>
    </source>
</evidence>
<comment type="caution">
    <text evidence="18">The sequence shown here is derived from an EMBL/GenBank/DDBJ whole genome shotgun (WGS) entry which is preliminary data.</text>
</comment>
<evidence type="ECO:0000256" key="9">
    <source>
        <dbReference type="ARBA" id="ARBA00023224"/>
    </source>
</evidence>
<organism evidence="18 19">
    <name type="scientific">Chromatium okenii</name>
    <dbReference type="NCBI Taxonomy" id="61644"/>
    <lineage>
        <taxon>Bacteria</taxon>
        <taxon>Pseudomonadati</taxon>
        <taxon>Pseudomonadota</taxon>
        <taxon>Gammaproteobacteria</taxon>
        <taxon>Chromatiales</taxon>
        <taxon>Chromatiaceae</taxon>
        <taxon>Chromatium</taxon>
    </lineage>
</organism>
<keyword evidence="12" id="KW-0175">Coiled coil</keyword>
<dbReference type="Pfam" id="PF08447">
    <property type="entry name" value="PAS_3"/>
    <property type="match status" value="1"/>
</dbReference>
<protein>
    <submittedName>
        <fullName evidence="18">Chemotaxis protein</fullName>
    </submittedName>
</protein>
<evidence type="ECO:0000259" key="15">
    <source>
        <dbReference type="PROSITE" id="PS50112"/>
    </source>
</evidence>
<dbReference type="SUPFAM" id="SSF58104">
    <property type="entry name" value="Methyl-accepting chemotaxis protein (MCP) signaling domain"/>
    <property type="match status" value="1"/>
</dbReference>
<keyword evidence="7 13" id="KW-1133">Transmembrane helix</keyword>
<evidence type="ECO:0000256" key="6">
    <source>
        <dbReference type="ARBA" id="ARBA00022692"/>
    </source>
</evidence>
<dbReference type="FunFam" id="1.10.287.950:FF:000001">
    <property type="entry name" value="Methyl-accepting chemotaxis sensory transducer"/>
    <property type="match status" value="1"/>
</dbReference>
<evidence type="ECO:0000313" key="19">
    <source>
        <dbReference type="Proteomes" id="UP000239936"/>
    </source>
</evidence>
<feature type="domain" description="T-SNARE coiled-coil homology" evidence="16">
    <location>
        <begin position="438"/>
        <end position="486"/>
    </location>
</feature>
<dbReference type="GO" id="GO:0052131">
    <property type="term" value="P:positive aerotaxis"/>
    <property type="evidence" value="ECO:0007669"/>
    <property type="project" value="UniProtKB-ARBA"/>
</dbReference>
<dbReference type="Pfam" id="PF00015">
    <property type="entry name" value="MCPsignal"/>
    <property type="match status" value="1"/>
</dbReference>
<evidence type="ECO:0000259" key="17">
    <source>
        <dbReference type="PROSITE" id="PS50885"/>
    </source>
</evidence>
<dbReference type="InterPro" id="IPR003660">
    <property type="entry name" value="HAMP_dom"/>
</dbReference>
<comment type="similarity">
    <text evidence="10">Belongs to the methyl-accepting chemotaxis (MCP) protein family.</text>
</comment>
<keyword evidence="2" id="KW-1003">Cell membrane</keyword>
<dbReference type="PROSITE" id="PS50111">
    <property type="entry name" value="CHEMOTAXIS_TRANSDUC_2"/>
    <property type="match status" value="1"/>
</dbReference>
<dbReference type="SMART" id="SM00304">
    <property type="entry name" value="HAMP"/>
    <property type="match status" value="1"/>
</dbReference>
<dbReference type="NCBIfam" id="TIGR00229">
    <property type="entry name" value="sensory_box"/>
    <property type="match status" value="1"/>
</dbReference>
<dbReference type="RefSeq" id="WP_105074230.1">
    <property type="nucleotide sequence ID" value="NZ_PPGH01000037.1"/>
</dbReference>
<dbReference type="CDD" id="cd06225">
    <property type="entry name" value="HAMP"/>
    <property type="match status" value="1"/>
</dbReference>
<dbReference type="PROSITE" id="PS50885">
    <property type="entry name" value="HAMP"/>
    <property type="match status" value="1"/>
</dbReference>
<evidence type="ECO:0000259" key="14">
    <source>
        <dbReference type="PROSITE" id="PS50111"/>
    </source>
</evidence>
<keyword evidence="19" id="KW-1185">Reference proteome</keyword>
<evidence type="ECO:0000256" key="10">
    <source>
        <dbReference type="ARBA" id="ARBA00029447"/>
    </source>
</evidence>
<dbReference type="InterPro" id="IPR004089">
    <property type="entry name" value="MCPsignal_dom"/>
</dbReference>
<evidence type="ECO:0000256" key="5">
    <source>
        <dbReference type="ARBA" id="ARBA00022519"/>
    </source>
</evidence>
<comment type="subcellular location">
    <subcellularLocation>
        <location evidence="1">Cell inner membrane</location>
        <topology evidence="1">Multi-pass membrane protein</topology>
    </subcellularLocation>
</comment>